<gene>
    <name evidence="5" type="ORF">VTK73DRAFT_7745</name>
</gene>
<dbReference type="PROSITE" id="PS00562">
    <property type="entry name" value="CBM1_1"/>
    <property type="match status" value="1"/>
</dbReference>
<name>A0ABR3WCP0_9PEZI</name>
<feature type="compositionally biased region" description="Low complexity" evidence="2">
    <location>
        <begin position="48"/>
        <end position="60"/>
    </location>
</feature>
<organism evidence="5 6">
    <name type="scientific">Phialemonium thermophilum</name>
    <dbReference type="NCBI Taxonomy" id="223376"/>
    <lineage>
        <taxon>Eukaryota</taxon>
        <taxon>Fungi</taxon>
        <taxon>Dikarya</taxon>
        <taxon>Ascomycota</taxon>
        <taxon>Pezizomycotina</taxon>
        <taxon>Sordariomycetes</taxon>
        <taxon>Sordariomycetidae</taxon>
        <taxon>Cephalothecales</taxon>
        <taxon>Cephalothecaceae</taxon>
        <taxon>Phialemonium</taxon>
    </lineage>
</organism>
<dbReference type="EMBL" id="JAZHXJ010000508">
    <property type="protein sequence ID" value="KAL1858875.1"/>
    <property type="molecule type" value="Genomic_DNA"/>
</dbReference>
<protein>
    <recommendedName>
        <fullName evidence="4">CBM1 domain-containing protein</fullName>
    </recommendedName>
</protein>
<evidence type="ECO:0000256" key="3">
    <source>
        <dbReference type="SAM" id="SignalP"/>
    </source>
</evidence>
<evidence type="ECO:0000256" key="1">
    <source>
        <dbReference type="ARBA" id="ARBA00022729"/>
    </source>
</evidence>
<evidence type="ECO:0000256" key="2">
    <source>
        <dbReference type="SAM" id="MobiDB-lite"/>
    </source>
</evidence>
<feature type="region of interest" description="Disordered" evidence="2">
    <location>
        <begin position="25"/>
        <end position="62"/>
    </location>
</feature>
<feature type="domain" description="CBM1" evidence="4">
    <location>
        <begin position="57"/>
        <end position="95"/>
    </location>
</feature>
<dbReference type="InterPro" id="IPR035971">
    <property type="entry name" value="CBD_sf"/>
</dbReference>
<dbReference type="SMART" id="SM00236">
    <property type="entry name" value="fCBD"/>
    <property type="match status" value="1"/>
</dbReference>
<evidence type="ECO:0000313" key="5">
    <source>
        <dbReference type="EMBL" id="KAL1858875.1"/>
    </source>
</evidence>
<keyword evidence="6" id="KW-1185">Reference proteome</keyword>
<comment type="caution">
    <text evidence="5">The sequence shown here is derived from an EMBL/GenBank/DDBJ whole genome shotgun (WGS) entry which is preliminary data.</text>
</comment>
<evidence type="ECO:0000259" key="4">
    <source>
        <dbReference type="PROSITE" id="PS51164"/>
    </source>
</evidence>
<dbReference type="InterPro" id="IPR000254">
    <property type="entry name" value="CBD"/>
</dbReference>
<accession>A0ABR3WCP0</accession>
<keyword evidence="1 3" id="KW-0732">Signal</keyword>
<sequence>MARSSLLFAVLLLLLEAAAAQRHRGSRTRTPPWFGSRTQPSQASPSRTQSSQGSGSQTQSLYGQCGGRDWTGPVICPTGAYCKNDGVNEWYSQCVSIEEDQPVDSGGAVTVTTVITYLPPSQPTRTTFVSATTITLTPDNPIQPRTITAAAGELA</sequence>
<dbReference type="Proteomes" id="UP001586593">
    <property type="component" value="Unassembled WGS sequence"/>
</dbReference>
<feature type="compositionally biased region" description="Polar residues" evidence="2">
    <location>
        <begin position="36"/>
        <end position="47"/>
    </location>
</feature>
<feature type="signal peptide" evidence="3">
    <location>
        <begin position="1"/>
        <end position="20"/>
    </location>
</feature>
<proteinExistence type="predicted"/>
<dbReference type="Pfam" id="PF00734">
    <property type="entry name" value="CBM_1"/>
    <property type="match status" value="1"/>
</dbReference>
<dbReference type="PROSITE" id="PS51164">
    <property type="entry name" value="CBM1_2"/>
    <property type="match status" value="1"/>
</dbReference>
<evidence type="ECO:0000313" key="6">
    <source>
        <dbReference type="Proteomes" id="UP001586593"/>
    </source>
</evidence>
<reference evidence="5 6" key="1">
    <citation type="journal article" date="2024" name="Commun. Biol.">
        <title>Comparative genomic analysis of thermophilic fungi reveals convergent evolutionary adaptations and gene losses.</title>
        <authorList>
            <person name="Steindorff A.S."/>
            <person name="Aguilar-Pontes M.V."/>
            <person name="Robinson A.J."/>
            <person name="Andreopoulos B."/>
            <person name="LaButti K."/>
            <person name="Kuo A."/>
            <person name="Mondo S."/>
            <person name="Riley R."/>
            <person name="Otillar R."/>
            <person name="Haridas S."/>
            <person name="Lipzen A."/>
            <person name="Grimwood J."/>
            <person name="Schmutz J."/>
            <person name="Clum A."/>
            <person name="Reid I.D."/>
            <person name="Moisan M.C."/>
            <person name="Butler G."/>
            <person name="Nguyen T.T.M."/>
            <person name="Dewar K."/>
            <person name="Conant G."/>
            <person name="Drula E."/>
            <person name="Henrissat B."/>
            <person name="Hansel C."/>
            <person name="Singer S."/>
            <person name="Hutchinson M.I."/>
            <person name="de Vries R.P."/>
            <person name="Natvig D.O."/>
            <person name="Powell A.J."/>
            <person name="Tsang A."/>
            <person name="Grigoriev I.V."/>
        </authorList>
    </citation>
    <scope>NUCLEOTIDE SEQUENCE [LARGE SCALE GENOMIC DNA]</scope>
    <source>
        <strain evidence="5 6">ATCC 24622</strain>
    </source>
</reference>
<dbReference type="SUPFAM" id="SSF57180">
    <property type="entry name" value="Cellulose-binding domain"/>
    <property type="match status" value="1"/>
</dbReference>
<feature type="chain" id="PRO_5046893418" description="CBM1 domain-containing protein" evidence="3">
    <location>
        <begin position="21"/>
        <end position="155"/>
    </location>
</feature>